<name>A0AAE3HD77_9EURY</name>
<keyword evidence="3" id="KW-0949">S-adenosyl-L-methionine</keyword>
<evidence type="ECO:0000256" key="6">
    <source>
        <dbReference type="ARBA" id="ARBA00023014"/>
    </source>
</evidence>
<evidence type="ECO:0000256" key="2">
    <source>
        <dbReference type="ARBA" id="ARBA00022485"/>
    </source>
</evidence>
<dbReference type="CDD" id="cd21109">
    <property type="entry name" value="SPASM"/>
    <property type="match status" value="1"/>
</dbReference>
<dbReference type="SUPFAM" id="SSF102114">
    <property type="entry name" value="Radical SAM enzymes"/>
    <property type="match status" value="1"/>
</dbReference>
<protein>
    <recommendedName>
        <fullName evidence="7">Radical SAM core domain-containing protein</fullName>
    </recommendedName>
</protein>
<dbReference type="Proteomes" id="UP001206983">
    <property type="component" value="Unassembled WGS sequence"/>
</dbReference>
<accession>A0AAE3HD77</accession>
<dbReference type="Gene3D" id="3.20.20.70">
    <property type="entry name" value="Aldolase class I"/>
    <property type="match status" value="1"/>
</dbReference>
<dbReference type="InterPro" id="IPR034391">
    <property type="entry name" value="AdoMet-like_SPASM_containing"/>
</dbReference>
<dbReference type="InterPro" id="IPR007197">
    <property type="entry name" value="rSAM"/>
</dbReference>
<dbReference type="EMBL" id="JTEO01000006">
    <property type="protein sequence ID" value="MCQ6963678.1"/>
    <property type="molecule type" value="Genomic_DNA"/>
</dbReference>
<dbReference type="GO" id="GO:0046872">
    <property type="term" value="F:metal ion binding"/>
    <property type="evidence" value="ECO:0007669"/>
    <property type="project" value="UniProtKB-KW"/>
</dbReference>
<comment type="cofactor">
    <cofactor evidence="1">
        <name>[4Fe-4S] cluster</name>
        <dbReference type="ChEBI" id="CHEBI:49883"/>
    </cofactor>
</comment>
<evidence type="ECO:0000256" key="1">
    <source>
        <dbReference type="ARBA" id="ARBA00001966"/>
    </source>
</evidence>
<dbReference type="AlphaFoldDB" id="A0AAE3HD77"/>
<proteinExistence type="predicted"/>
<keyword evidence="4" id="KW-0479">Metal-binding</keyword>
<dbReference type="PANTHER" id="PTHR11228">
    <property type="entry name" value="RADICAL SAM DOMAIN PROTEIN"/>
    <property type="match status" value="1"/>
</dbReference>
<gene>
    <name evidence="8" type="ORF">PV02_11575</name>
</gene>
<dbReference type="InterPro" id="IPR050377">
    <property type="entry name" value="Radical_SAM_PqqE_MftC-like"/>
</dbReference>
<evidence type="ECO:0000256" key="5">
    <source>
        <dbReference type="ARBA" id="ARBA00023004"/>
    </source>
</evidence>
<sequence length="341" mass="39288">MENDNSGPWRITFDMNPDDCNLNCIMCEEHSSFNKAKNSSMKRRMDIDVIRKTVVQLSKRGLIEIIPSTMGEPLLYRHFDEIIKIARENEVMINLTTNGTWPGKGAEIWARELCPVCSDIKVSWNGATRETQESIMKGSNFYKGLEELRSFIKIRDDIAESGDNRCRLTLQCTFMEANLIELPALVKMAAELGIDRVKGHHIWVHYPETSKLDLRRSKESRLRWNKIVDKCVEVSERYNLPSGKHVILENFVHLPEAEDSTLPTEWNCPFLGKEAWVNHEGRFDPCCAPDPERKKLGEFGFVTQKGGLEYIWHGPKYTELVTGYKTYPVCEICNMRRPATI</sequence>
<dbReference type="Pfam" id="PF04055">
    <property type="entry name" value="Radical_SAM"/>
    <property type="match status" value="1"/>
</dbReference>
<keyword evidence="2" id="KW-0004">4Fe-4S</keyword>
<evidence type="ECO:0000313" key="9">
    <source>
        <dbReference type="Proteomes" id="UP001206983"/>
    </source>
</evidence>
<dbReference type="CDD" id="cd01335">
    <property type="entry name" value="Radical_SAM"/>
    <property type="match status" value="1"/>
</dbReference>
<dbReference type="PROSITE" id="PS51918">
    <property type="entry name" value="RADICAL_SAM"/>
    <property type="match status" value="1"/>
</dbReference>
<dbReference type="PANTHER" id="PTHR11228:SF34">
    <property type="entry name" value="TUNGSTEN-CONTAINING ALDEHYDE FERREDOXIN OXIDOREDUCTASE COFACTOR MODIFYING PROTEIN"/>
    <property type="match status" value="1"/>
</dbReference>
<organism evidence="8 9">
    <name type="scientific">Methanolobus chelungpuianus</name>
    <dbReference type="NCBI Taxonomy" id="502115"/>
    <lineage>
        <taxon>Archaea</taxon>
        <taxon>Methanobacteriati</taxon>
        <taxon>Methanobacteriota</taxon>
        <taxon>Stenosarchaea group</taxon>
        <taxon>Methanomicrobia</taxon>
        <taxon>Methanosarcinales</taxon>
        <taxon>Methanosarcinaceae</taxon>
        <taxon>Methanolobus</taxon>
    </lineage>
</organism>
<dbReference type="RefSeq" id="WP_256623614.1">
    <property type="nucleotide sequence ID" value="NZ_JTEO01000006.1"/>
</dbReference>
<dbReference type="SFLD" id="SFLDG01067">
    <property type="entry name" value="SPASM/twitch_domain_containing"/>
    <property type="match status" value="1"/>
</dbReference>
<dbReference type="InterPro" id="IPR058240">
    <property type="entry name" value="rSAM_sf"/>
</dbReference>
<evidence type="ECO:0000256" key="3">
    <source>
        <dbReference type="ARBA" id="ARBA00022691"/>
    </source>
</evidence>
<reference evidence="8 9" key="1">
    <citation type="journal article" date="2011" name="Appl. Environ. Microbiol.">
        <title>Methanogenic archaea isolated from Taiwan's Chelungpu fault.</title>
        <authorList>
            <person name="Wu S.Y."/>
            <person name="Lai M.C."/>
        </authorList>
    </citation>
    <scope>NUCLEOTIDE SEQUENCE [LARGE SCALE GENOMIC DNA]</scope>
    <source>
        <strain evidence="8 9">St545Mb</strain>
    </source>
</reference>
<evidence type="ECO:0000256" key="4">
    <source>
        <dbReference type="ARBA" id="ARBA00022723"/>
    </source>
</evidence>
<dbReference type="Pfam" id="PF13186">
    <property type="entry name" value="SPASM"/>
    <property type="match status" value="1"/>
</dbReference>
<dbReference type="GO" id="GO:0051536">
    <property type="term" value="F:iron-sulfur cluster binding"/>
    <property type="evidence" value="ECO:0007669"/>
    <property type="project" value="UniProtKB-KW"/>
</dbReference>
<evidence type="ECO:0000313" key="8">
    <source>
        <dbReference type="EMBL" id="MCQ6963678.1"/>
    </source>
</evidence>
<evidence type="ECO:0000259" key="7">
    <source>
        <dbReference type="PROSITE" id="PS51918"/>
    </source>
</evidence>
<dbReference type="SFLD" id="SFLDG01387">
    <property type="entry name" value="BtrN-like_SPASM_domain_contain"/>
    <property type="match status" value="1"/>
</dbReference>
<dbReference type="SFLD" id="SFLDS00029">
    <property type="entry name" value="Radical_SAM"/>
    <property type="match status" value="1"/>
</dbReference>
<keyword evidence="9" id="KW-1185">Reference proteome</keyword>
<dbReference type="GO" id="GO:0003824">
    <property type="term" value="F:catalytic activity"/>
    <property type="evidence" value="ECO:0007669"/>
    <property type="project" value="InterPro"/>
</dbReference>
<comment type="caution">
    <text evidence="8">The sequence shown here is derived from an EMBL/GenBank/DDBJ whole genome shotgun (WGS) entry which is preliminary data.</text>
</comment>
<dbReference type="InterPro" id="IPR013785">
    <property type="entry name" value="Aldolase_TIM"/>
</dbReference>
<dbReference type="InterPro" id="IPR023885">
    <property type="entry name" value="4Fe4S-binding_SPASM_dom"/>
</dbReference>
<keyword evidence="5" id="KW-0408">Iron</keyword>
<feature type="domain" description="Radical SAM core" evidence="7">
    <location>
        <begin position="5"/>
        <end position="237"/>
    </location>
</feature>
<keyword evidence="6" id="KW-0411">Iron-sulfur</keyword>